<dbReference type="Pfam" id="PF00170">
    <property type="entry name" value="bZIP_1"/>
    <property type="match status" value="1"/>
</dbReference>
<dbReference type="GO" id="GO:0045893">
    <property type="term" value="P:positive regulation of DNA-templated transcription"/>
    <property type="evidence" value="ECO:0007669"/>
    <property type="project" value="InterPro"/>
</dbReference>
<protein>
    <submittedName>
        <fullName evidence="7">Alpha/beta-hydrolases family protein isoform 1</fullName>
    </submittedName>
</protein>
<evidence type="ECO:0000313" key="7">
    <source>
        <dbReference type="EMBL" id="KAE8727660.1"/>
    </source>
</evidence>
<feature type="coiled-coil region" evidence="4">
    <location>
        <begin position="290"/>
        <end position="324"/>
    </location>
</feature>
<accession>A0A6A3CEK5</accession>
<evidence type="ECO:0000256" key="4">
    <source>
        <dbReference type="SAM" id="Coils"/>
    </source>
</evidence>
<feature type="domain" description="BZIP" evidence="6">
    <location>
        <begin position="272"/>
        <end position="316"/>
    </location>
</feature>
<dbReference type="InterPro" id="IPR004827">
    <property type="entry name" value="bZIP"/>
</dbReference>
<evidence type="ECO:0000256" key="2">
    <source>
        <dbReference type="ARBA" id="ARBA00023125"/>
    </source>
</evidence>
<organism evidence="7 8">
    <name type="scientific">Hibiscus syriacus</name>
    <name type="common">Rose of Sharon</name>
    <dbReference type="NCBI Taxonomy" id="106335"/>
    <lineage>
        <taxon>Eukaryota</taxon>
        <taxon>Viridiplantae</taxon>
        <taxon>Streptophyta</taxon>
        <taxon>Embryophyta</taxon>
        <taxon>Tracheophyta</taxon>
        <taxon>Spermatophyta</taxon>
        <taxon>Magnoliopsida</taxon>
        <taxon>eudicotyledons</taxon>
        <taxon>Gunneridae</taxon>
        <taxon>Pentapetalae</taxon>
        <taxon>rosids</taxon>
        <taxon>malvids</taxon>
        <taxon>Malvales</taxon>
        <taxon>Malvaceae</taxon>
        <taxon>Malvoideae</taxon>
        <taxon>Hibiscus</taxon>
    </lineage>
</organism>
<comment type="subcellular location">
    <subcellularLocation>
        <location evidence="1">Nucleus</location>
    </subcellularLocation>
</comment>
<dbReference type="GO" id="GO:0005634">
    <property type="term" value="C:nucleus"/>
    <property type="evidence" value="ECO:0007669"/>
    <property type="project" value="UniProtKB-SubCell"/>
</dbReference>
<name>A0A6A3CEK5_HIBSY</name>
<dbReference type="InterPro" id="IPR046347">
    <property type="entry name" value="bZIP_sf"/>
</dbReference>
<keyword evidence="3" id="KW-0539">Nucleus</keyword>
<proteinExistence type="predicted"/>
<dbReference type="PROSITE" id="PS50217">
    <property type="entry name" value="BZIP"/>
    <property type="match status" value="1"/>
</dbReference>
<gene>
    <name evidence="7" type="ORF">F3Y22_tig00005406pilonHSYRG00055</name>
</gene>
<evidence type="ECO:0000256" key="3">
    <source>
        <dbReference type="ARBA" id="ARBA00023242"/>
    </source>
</evidence>
<dbReference type="SMART" id="SM00338">
    <property type="entry name" value="BRLZ"/>
    <property type="match status" value="1"/>
</dbReference>
<dbReference type="AlphaFoldDB" id="A0A6A3CEK5"/>
<dbReference type="Proteomes" id="UP000436088">
    <property type="component" value="Unassembled WGS sequence"/>
</dbReference>
<evidence type="ECO:0000259" key="6">
    <source>
        <dbReference type="PROSITE" id="PS50217"/>
    </source>
</evidence>
<dbReference type="CDD" id="cd14707">
    <property type="entry name" value="bZIP_plant_BZIP46"/>
    <property type="match status" value="1"/>
</dbReference>
<dbReference type="PANTHER" id="PTHR22952">
    <property type="entry name" value="CAMP-RESPONSE ELEMENT BINDING PROTEIN-RELATED"/>
    <property type="match status" value="1"/>
</dbReference>
<dbReference type="Gene3D" id="1.20.5.170">
    <property type="match status" value="1"/>
</dbReference>
<feature type="region of interest" description="Disordered" evidence="5">
    <location>
        <begin position="82"/>
        <end position="108"/>
    </location>
</feature>
<dbReference type="PROSITE" id="PS00036">
    <property type="entry name" value="BZIP_BASIC"/>
    <property type="match status" value="1"/>
</dbReference>
<dbReference type="PANTHER" id="PTHR22952:SF395">
    <property type="entry name" value="ABSCISIC ACID-INSENSITIVE 5-LIKE PROTEIN 1"/>
    <property type="match status" value="1"/>
</dbReference>
<keyword evidence="2" id="KW-0238">DNA-binding</keyword>
<feature type="region of interest" description="Disordered" evidence="5">
    <location>
        <begin position="1"/>
        <end position="34"/>
    </location>
</feature>
<keyword evidence="8" id="KW-1185">Reference proteome</keyword>
<dbReference type="GO" id="GO:0003700">
    <property type="term" value="F:DNA-binding transcription factor activity"/>
    <property type="evidence" value="ECO:0007669"/>
    <property type="project" value="InterPro"/>
</dbReference>
<dbReference type="InterPro" id="IPR043452">
    <property type="entry name" value="BZIP46-like"/>
</dbReference>
<dbReference type="GO" id="GO:0003677">
    <property type="term" value="F:DNA binding"/>
    <property type="evidence" value="ECO:0007669"/>
    <property type="project" value="UniProtKB-KW"/>
</dbReference>
<dbReference type="GO" id="GO:0016787">
    <property type="term" value="F:hydrolase activity"/>
    <property type="evidence" value="ECO:0007669"/>
    <property type="project" value="UniProtKB-KW"/>
</dbReference>
<dbReference type="EMBL" id="VEPZ02000305">
    <property type="protein sequence ID" value="KAE8727660.1"/>
    <property type="molecule type" value="Genomic_DNA"/>
</dbReference>
<feature type="compositionally biased region" description="Polar residues" evidence="5">
    <location>
        <begin position="95"/>
        <end position="108"/>
    </location>
</feature>
<reference evidence="7" key="1">
    <citation type="submission" date="2019-09" db="EMBL/GenBank/DDBJ databases">
        <title>Draft genome information of white flower Hibiscus syriacus.</title>
        <authorList>
            <person name="Kim Y.-M."/>
        </authorList>
    </citation>
    <scope>NUCLEOTIDE SEQUENCE [LARGE SCALE GENOMIC DNA]</scope>
    <source>
        <strain evidence="7">YM2019G1</strain>
    </source>
</reference>
<evidence type="ECO:0000256" key="5">
    <source>
        <dbReference type="SAM" id="MobiDB-lite"/>
    </source>
</evidence>
<keyword evidence="4" id="KW-0175">Coiled coil</keyword>
<dbReference type="SUPFAM" id="SSF57959">
    <property type="entry name" value="Leucine zipper domain"/>
    <property type="match status" value="1"/>
</dbReference>
<evidence type="ECO:0000313" key="8">
    <source>
        <dbReference type="Proteomes" id="UP000436088"/>
    </source>
</evidence>
<evidence type="ECO:0000256" key="1">
    <source>
        <dbReference type="ARBA" id="ARBA00004123"/>
    </source>
</evidence>
<comment type="caution">
    <text evidence="7">The sequence shown here is derived from an EMBL/GenBank/DDBJ whole genome shotgun (WGS) entry which is preliminary data.</text>
</comment>
<sequence>MAFSESESVAYGGSKKTGSPIQVPESAHDELTRSSSLNKQNSIFSFTFDEIQLQSWKTFGSMNMDDFLANLWNVEENQQVPSQLDQTGGGKGIGSQPTPSLARQGSFSIPSPLCKRTVDEVWFEIEKELPQQGEANNMVDRVVEESSGRNKPASSRINGPSLDANYGMGHVTGSSQQKMLAPTQKNNASMDANFGMGHVLGLGFHGHQIVGNNLAIGNGYAAAGYPIFIQSKAIMGESSNGPQNGNGTNSLLNPAAAQNKKRIIDGPPEVVMERRQCRMIQNQESAARSRARKQAYTVELELELNQLKQENAKLKQLVVLKRKKWRSTTLSRTVSTGW</sequence>